<sequence>MELRRISLYLALFAMAVCLQCSDAHTMRRRGTDDADYDDALMGDEATDDETQNDADGGNEAEEEDTPPETIVTLPTSYNVTVGRTIRLECKVSPNNGPVIEWHKNGHRLFMGGVKYPDLEKIENSERLTVTNTSHDLFIADVRASDSGTYRCQVMQFEPVMIEHQVSVQEAPRIIRFTASDDGTVVEGSDLLLTCDVAGSPPPQIIWSRENSAGNVRLQESDAVFTLNTAFIKNIHRDQAGKYYCYVFNGLGNTQAERTVKVLHKPHVQVHKTVVNSALGVEAILQCSTHGEPEPAITWYKDGFIIDGASTQFVITREGLHSNLTVTPKEDQDFGTFTCEARNSHGKHNKSIELVQRPVVEGGELEGNKLSWRVHSHQPLQQLELQLRDTEGTVTTVNVPVPETKGHEYEVIYVLDNVNPGKYEVVVKAKNNKDWSRESEPIVVDYEAMPMPIQTASVYHGNAHSIRPASSVVLSTVFMYLLVRMF</sequence>
<dbReference type="PANTHER" id="PTHR45080:SF33">
    <property type="entry name" value="IG-LIKE DOMAIN-CONTAINING PROTEIN"/>
    <property type="match status" value="1"/>
</dbReference>
<accession>A0ABR3H515</accession>
<evidence type="ECO:0000256" key="1">
    <source>
        <dbReference type="ARBA" id="ARBA00023319"/>
    </source>
</evidence>
<evidence type="ECO:0000256" key="3">
    <source>
        <dbReference type="SAM" id="SignalP"/>
    </source>
</evidence>
<feature type="domain" description="Ig-like" evidence="4">
    <location>
        <begin position="172"/>
        <end position="261"/>
    </location>
</feature>
<dbReference type="SMART" id="SM00408">
    <property type="entry name" value="IGc2"/>
    <property type="match status" value="3"/>
</dbReference>
<evidence type="ECO:0000313" key="5">
    <source>
        <dbReference type="EMBL" id="KAL0859786.1"/>
    </source>
</evidence>
<feature type="region of interest" description="Disordered" evidence="2">
    <location>
        <begin position="35"/>
        <end position="73"/>
    </location>
</feature>
<evidence type="ECO:0000313" key="6">
    <source>
        <dbReference type="Proteomes" id="UP001549920"/>
    </source>
</evidence>
<comment type="caution">
    <text evidence="5">The sequence shown here is derived from an EMBL/GenBank/DDBJ whole genome shotgun (WGS) entry which is preliminary data.</text>
</comment>
<dbReference type="InterPro" id="IPR050958">
    <property type="entry name" value="Cell_Adh-Cytoskel_Orgn"/>
</dbReference>
<dbReference type="InterPro" id="IPR003961">
    <property type="entry name" value="FN3_dom"/>
</dbReference>
<dbReference type="InterPro" id="IPR003598">
    <property type="entry name" value="Ig_sub2"/>
</dbReference>
<dbReference type="InterPro" id="IPR036179">
    <property type="entry name" value="Ig-like_dom_sf"/>
</dbReference>
<dbReference type="InterPro" id="IPR007110">
    <property type="entry name" value="Ig-like_dom"/>
</dbReference>
<evidence type="ECO:0000259" key="4">
    <source>
        <dbReference type="PROSITE" id="PS50835"/>
    </source>
</evidence>
<name>A0ABR3H515_LOXSC</name>
<keyword evidence="1" id="KW-0393">Immunoglobulin domain</keyword>
<feature type="signal peptide" evidence="3">
    <location>
        <begin position="1"/>
        <end position="24"/>
    </location>
</feature>
<feature type="domain" description="Ig-like" evidence="4">
    <location>
        <begin position="266"/>
        <end position="355"/>
    </location>
</feature>
<keyword evidence="6" id="KW-1185">Reference proteome</keyword>
<dbReference type="Pfam" id="PF07679">
    <property type="entry name" value="I-set"/>
    <property type="match status" value="1"/>
</dbReference>
<feature type="chain" id="PRO_5046812945" description="Ig-like domain-containing protein" evidence="3">
    <location>
        <begin position="25"/>
        <end position="486"/>
    </location>
</feature>
<dbReference type="Gene3D" id="2.60.40.10">
    <property type="entry name" value="Immunoglobulins"/>
    <property type="match status" value="4"/>
</dbReference>
<reference evidence="5 6" key="1">
    <citation type="submission" date="2024-06" db="EMBL/GenBank/DDBJ databases">
        <title>A chromosome-level genome assembly of beet webworm, Loxostege sticticalis.</title>
        <authorList>
            <person name="Zhang Y."/>
        </authorList>
    </citation>
    <scope>NUCLEOTIDE SEQUENCE [LARGE SCALE GENOMIC DNA]</scope>
    <source>
        <strain evidence="5">AQ026</strain>
        <tissue evidence="5">Whole body</tissue>
    </source>
</reference>
<dbReference type="Proteomes" id="UP001549920">
    <property type="component" value="Unassembled WGS sequence"/>
</dbReference>
<dbReference type="InterPro" id="IPR003599">
    <property type="entry name" value="Ig_sub"/>
</dbReference>
<dbReference type="EMBL" id="JBEUOH010000026">
    <property type="protein sequence ID" value="KAL0859786.1"/>
    <property type="molecule type" value="Genomic_DNA"/>
</dbReference>
<gene>
    <name evidence="5" type="ORF">ABMA27_010139</name>
</gene>
<proteinExistence type="predicted"/>
<feature type="compositionally biased region" description="Acidic residues" evidence="2">
    <location>
        <begin position="35"/>
        <end position="67"/>
    </location>
</feature>
<dbReference type="InterPro" id="IPR013098">
    <property type="entry name" value="Ig_I-set"/>
</dbReference>
<dbReference type="InterPro" id="IPR013783">
    <property type="entry name" value="Ig-like_fold"/>
</dbReference>
<dbReference type="PANTHER" id="PTHR45080">
    <property type="entry name" value="CONTACTIN 5"/>
    <property type="match status" value="1"/>
</dbReference>
<dbReference type="SUPFAM" id="SSF48726">
    <property type="entry name" value="Immunoglobulin"/>
    <property type="match status" value="3"/>
</dbReference>
<dbReference type="SMART" id="SM00409">
    <property type="entry name" value="IG"/>
    <property type="match status" value="3"/>
</dbReference>
<protein>
    <recommendedName>
        <fullName evidence="4">Ig-like domain-containing protein</fullName>
    </recommendedName>
</protein>
<feature type="domain" description="Ig-like" evidence="4">
    <location>
        <begin position="68"/>
        <end position="169"/>
    </location>
</feature>
<dbReference type="PROSITE" id="PS50835">
    <property type="entry name" value="IG_LIKE"/>
    <property type="match status" value="3"/>
</dbReference>
<keyword evidence="3" id="KW-0732">Signal</keyword>
<dbReference type="CDD" id="cd00063">
    <property type="entry name" value="FN3"/>
    <property type="match status" value="1"/>
</dbReference>
<dbReference type="Pfam" id="PF13927">
    <property type="entry name" value="Ig_3"/>
    <property type="match status" value="2"/>
</dbReference>
<evidence type="ECO:0000256" key="2">
    <source>
        <dbReference type="SAM" id="MobiDB-lite"/>
    </source>
</evidence>
<organism evidence="5 6">
    <name type="scientific">Loxostege sticticalis</name>
    <name type="common">Beet webworm moth</name>
    <dbReference type="NCBI Taxonomy" id="481309"/>
    <lineage>
        <taxon>Eukaryota</taxon>
        <taxon>Metazoa</taxon>
        <taxon>Ecdysozoa</taxon>
        <taxon>Arthropoda</taxon>
        <taxon>Hexapoda</taxon>
        <taxon>Insecta</taxon>
        <taxon>Pterygota</taxon>
        <taxon>Neoptera</taxon>
        <taxon>Endopterygota</taxon>
        <taxon>Lepidoptera</taxon>
        <taxon>Glossata</taxon>
        <taxon>Ditrysia</taxon>
        <taxon>Pyraloidea</taxon>
        <taxon>Crambidae</taxon>
        <taxon>Pyraustinae</taxon>
        <taxon>Loxostege</taxon>
    </lineage>
</organism>
<dbReference type="CDD" id="cd00096">
    <property type="entry name" value="Ig"/>
    <property type="match status" value="3"/>
</dbReference>